<evidence type="ECO:0000313" key="9">
    <source>
        <dbReference type="EMBL" id="EFI26574.1"/>
    </source>
</evidence>
<feature type="region of interest" description="Disordered" evidence="6">
    <location>
        <begin position="533"/>
        <end position="619"/>
    </location>
</feature>
<evidence type="ECO:0000256" key="4">
    <source>
        <dbReference type="ARBA" id="ARBA00022989"/>
    </source>
</evidence>
<feature type="compositionally biased region" description="Low complexity" evidence="6">
    <location>
        <begin position="552"/>
        <end position="574"/>
    </location>
</feature>
<dbReference type="EMBL" id="AACS02000013">
    <property type="protein sequence ID" value="EFI26574.1"/>
    <property type="molecule type" value="Genomic_DNA"/>
</dbReference>
<dbReference type="HOGENOM" id="CLU_000960_22_3_1"/>
<keyword evidence="2" id="KW-0813">Transport</keyword>
<dbReference type="RefSeq" id="XP_002910068.1">
    <property type="nucleotide sequence ID" value="XM_002910022.1"/>
</dbReference>
<comment type="caution">
    <text evidence="9">The sequence shown here is derived from an EMBL/GenBank/DDBJ whole genome shotgun (WGS) entry which is preliminary data.</text>
</comment>
<dbReference type="SUPFAM" id="SSF103473">
    <property type="entry name" value="MFS general substrate transporter"/>
    <property type="match status" value="1"/>
</dbReference>
<dbReference type="GeneID" id="9380119"/>
<protein>
    <submittedName>
        <fullName evidence="9">Multidrug resistance protein</fullName>
    </submittedName>
</protein>
<evidence type="ECO:0000256" key="6">
    <source>
        <dbReference type="SAM" id="MobiDB-lite"/>
    </source>
</evidence>
<evidence type="ECO:0000256" key="1">
    <source>
        <dbReference type="ARBA" id="ARBA00004127"/>
    </source>
</evidence>
<dbReference type="FunCoup" id="D6RQZ1">
    <property type="interactions" value="21"/>
</dbReference>
<feature type="transmembrane region" description="Helical" evidence="7">
    <location>
        <begin position="198"/>
        <end position="219"/>
    </location>
</feature>
<keyword evidence="3 7" id="KW-0812">Transmembrane</keyword>
<feature type="transmembrane region" description="Helical" evidence="7">
    <location>
        <begin position="77"/>
        <end position="96"/>
    </location>
</feature>
<gene>
    <name evidence="9" type="ORF">CC1G_15788</name>
</gene>
<keyword evidence="4 7" id="KW-1133">Transmembrane helix</keyword>
<dbReference type="PANTHER" id="PTHR23501:SF191">
    <property type="entry name" value="VACUOLAR BASIC AMINO ACID TRANSPORTER 4"/>
    <property type="match status" value="1"/>
</dbReference>
<dbReference type="Proteomes" id="UP000001861">
    <property type="component" value="Unassembled WGS sequence"/>
</dbReference>
<dbReference type="GO" id="GO:0000329">
    <property type="term" value="C:fungal-type vacuole membrane"/>
    <property type="evidence" value="ECO:0007669"/>
    <property type="project" value="TreeGrafter"/>
</dbReference>
<dbReference type="eggNOG" id="KOG0254">
    <property type="taxonomic scope" value="Eukaryota"/>
</dbReference>
<keyword evidence="5 7" id="KW-0472">Membrane</keyword>
<keyword evidence="10" id="KW-1185">Reference proteome</keyword>
<evidence type="ECO:0000256" key="3">
    <source>
        <dbReference type="ARBA" id="ARBA00022692"/>
    </source>
</evidence>
<dbReference type="AlphaFoldDB" id="D6RQZ1"/>
<feature type="domain" description="Major facilitator superfamily (MFS) profile" evidence="8">
    <location>
        <begin position="43"/>
        <end position="533"/>
    </location>
</feature>
<proteinExistence type="predicted"/>
<feature type="transmembrane region" description="Helical" evidence="7">
    <location>
        <begin position="133"/>
        <end position="160"/>
    </location>
</feature>
<dbReference type="InterPro" id="IPR036259">
    <property type="entry name" value="MFS_trans_sf"/>
</dbReference>
<feature type="compositionally biased region" description="Acidic residues" evidence="6">
    <location>
        <begin position="593"/>
        <end position="602"/>
    </location>
</feature>
<dbReference type="PROSITE" id="PS50850">
    <property type="entry name" value="MFS"/>
    <property type="match status" value="1"/>
</dbReference>
<dbReference type="GO" id="GO:0015174">
    <property type="term" value="F:basic amino acid transmembrane transporter activity"/>
    <property type="evidence" value="ECO:0007669"/>
    <property type="project" value="TreeGrafter"/>
</dbReference>
<feature type="compositionally biased region" description="Basic residues" evidence="6">
    <location>
        <begin position="540"/>
        <end position="551"/>
    </location>
</feature>
<name>D6RQZ1_COPC7</name>
<evidence type="ECO:0000259" key="8">
    <source>
        <dbReference type="PROSITE" id="PS50850"/>
    </source>
</evidence>
<dbReference type="GO" id="GO:0005886">
    <property type="term" value="C:plasma membrane"/>
    <property type="evidence" value="ECO:0007669"/>
    <property type="project" value="TreeGrafter"/>
</dbReference>
<dbReference type="InParanoid" id="D6RQZ1"/>
<comment type="subcellular location">
    <subcellularLocation>
        <location evidence="1">Endomembrane system</location>
        <topology evidence="1">Multi-pass membrane protein</topology>
    </subcellularLocation>
</comment>
<dbReference type="VEuPathDB" id="FungiDB:CC1G_15788"/>
<dbReference type="InterPro" id="IPR011701">
    <property type="entry name" value="MFS"/>
</dbReference>
<evidence type="ECO:0000256" key="2">
    <source>
        <dbReference type="ARBA" id="ARBA00022448"/>
    </source>
</evidence>
<feature type="transmembrane region" description="Helical" evidence="7">
    <location>
        <begin position="240"/>
        <end position="257"/>
    </location>
</feature>
<evidence type="ECO:0000313" key="10">
    <source>
        <dbReference type="Proteomes" id="UP000001861"/>
    </source>
</evidence>
<reference evidence="9 10" key="1">
    <citation type="journal article" date="2010" name="Proc. Natl. Acad. Sci. U.S.A.">
        <title>Insights into evolution of multicellular fungi from the assembled chromosomes of the mushroom Coprinopsis cinerea (Coprinus cinereus).</title>
        <authorList>
            <person name="Stajich J.E."/>
            <person name="Wilke S.K."/>
            <person name="Ahren D."/>
            <person name="Au C.H."/>
            <person name="Birren B.W."/>
            <person name="Borodovsky M."/>
            <person name="Burns C."/>
            <person name="Canback B."/>
            <person name="Casselton L.A."/>
            <person name="Cheng C.K."/>
            <person name="Deng J."/>
            <person name="Dietrich F.S."/>
            <person name="Fargo D.C."/>
            <person name="Farman M.L."/>
            <person name="Gathman A.C."/>
            <person name="Goldberg J."/>
            <person name="Guigo R."/>
            <person name="Hoegger P.J."/>
            <person name="Hooker J.B."/>
            <person name="Huggins A."/>
            <person name="James T.Y."/>
            <person name="Kamada T."/>
            <person name="Kilaru S."/>
            <person name="Kodira C."/>
            <person name="Kues U."/>
            <person name="Kupfer D."/>
            <person name="Kwan H.S."/>
            <person name="Lomsadze A."/>
            <person name="Li W."/>
            <person name="Lilly W.W."/>
            <person name="Ma L.J."/>
            <person name="Mackey A.J."/>
            <person name="Manning G."/>
            <person name="Martin F."/>
            <person name="Muraguchi H."/>
            <person name="Natvig D.O."/>
            <person name="Palmerini H."/>
            <person name="Ramesh M.A."/>
            <person name="Rehmeyer C.J."/>
            <person name="Roe B.A."/>
            <person name="Shenoy N."/>
            <person name="Stanke M."/>
            <person name="Ter-Hovhannisyan V."/>
            <person name="Tunlid A."/>
            <person name="Velagapudi R."/>
            <person name="Vision T.J."/>
            <person name="Zeng Q."/>
            <person name="Zolan M.E."/>
            <person name="Pukkila P.J."/>
        </authorList>
    </citation>
    <scope>NUCLEOTIDE SEQUENCE [LARGE SCALE GENOMIC DNA]</scope>
    <source>
        <strain evidence="10">Okayama-7 / 130 / ATCC MYA-4618 / FGSC 9003</strain>
    </source>
</reference>
<accession>D6RQZ1</accession>
<dbReference type="GO" id="GO:0012505">
    <property type="term" value="C:endomembrane system"/>
    <property type="evidence" value="ECO:0007669"/>
    <property type="project" value="UniProtKB-SubCell"/>
</dbReference>
<evidence type="ECO:0000256" key="5">
    <source>
        <dbReference type="ARBA" id="ARBA00023136"/>
    </source>
</evidence>
<organism evidence="9 10">
    <name type="scientific">Coprinopsis cinerea (strain Okayama-7 / 130 / ATCC MYA-4618 / FGSC 9003)</name>
    <name type="common">Inky cap fungus</name>
    <name type="synonym">Hormographiella aspergillata</name>
    <dbReference type="NCBI Taxonomy" id="240176"/>
    <lineage>
        <taxon>Eukaryota</taxon>
        <taxon>Fungi</taxon>
        <taxon>Dikarya</taxon>
        <taxon>Basidiomycota</taxon>
        <taxon>Agaricomycotina</taxon>
        <taxon>Agaricomycetes</taxon>
        <taxon>Agaricomycetidae</taxon>
        <taxon>Agaricales</taxon>
        <taxon>Agaricineae</taxon>
        <taxon>Psathyrellaceae</taxon>
        <taxon>Coprinopsis</taxon>
    </lineage>
</organism>
<dbReference type="OMA" id="WMMHRTG"/>
<feature type="transmembrane region" description="Helical" evidence="7">
    <location>
        <begin position="108"/>
        <end position="127"/>
    </location>
</feature>
<dbReference type="Pfam" id="PF07690">
    <property type="entry name" value="MFS_1"/>
    <property type="match status" value="1"/>
</dbReference>
<dbReference type="OrthoDB" id="3437016at2759"/>
<feature type="transmembrane region" description="Helical" evidence="7">
    <location>
        <begin position="510"/>
        <end position="528"/>
    </location>
</feature>
<dbReference type="Gene3D" id="1.20.1250.20">
    <property type="entry name" value="MFS general substrate transporter like domains"/>
    <property type="match status" value="1"/>
</dbReference>
<feature type="transmembrane region" description="Helical" evidence="7">
    <location>
        <begin position="397"/>
        <end position="423"/>
    </location>
</feature>
<dbReference type="PANTHER" id="PTHR23501">
    <property type="entry name" value="MAJOR FACILITATOR SUPERFAMILY"/>
    <property type="match status" value="1"/>
</dbReference>
<dbReference type="KEGG" id="cci:CC1G_15788"/>
<feature type="transmembrane region" description="Helical" evidence="7">
    <location>
        <begin position="332"/>
        <end position="359"/>
    </location>
</feature>
<sequence length="641" mass="70481">MSQPVTERDRLLPIRKASNGDIRHGERRPLGPLEISRGTRYRILAGIWTATFLSALNQTLVPTMLPSISSEFNKSNQASWLGTSYLLATCTFTPLYGRLSNVLGRKGANHTALIFAGLGVLLCGLSTNMETLILARFLSGIGGGGLMTTSSIIVSDMYTLRSRGLTQGVQSVFNGLGMGFGGPLGGLVTDWLGWRWAFIIQMPLFIFSYVLTTMNLNYVTEGKGKSTREILKRIDYGGSATLLMAVGSCLLFLSARYNEGLEWSSPSVTISASLTAVFSILFIIVEIWVAPEPVLAPFLLKQKIPVLVGISNFLVATCNFSIMYFLPMWFQTVILTSASIAGLHLLPNSLSMSVGSLFAGWMMHVTGRYKLINLIFGALPFIGASLIYRLQEDSGFFVSWFSIVPLGFGNAVVLQTMLIALLVHLPESYMAVGTGFGQLFRGIGQVGGVAVSSAVFQSILDSELRKRLTGPDTEFIMKIRQNSRLIASPDIPAHIKEAAKESYKISLKSVFFFASCMTLLAYIVRLPIPDKHLDHEPKREHTHTHRHHQHQHQPPSSSPSESSTVVEPSSVRTSMTLDRGAEYIDVEDRCELGDSESEDSELEVGGVDSAKRTRTRKRRLSTYDMAEDVADPEMHYGTPRV</sequence>
<dbReference type="InterPro" id="IPR020846">
    <property type="entry name" value="MFS_dom"/>
</dbReference>
<feature type="transmembrane region" description="Helical" evidence="7">
    <location>
        <begin position="172"/>
        <end position="192"/>
    </location>
</feature>
<evidence type="ECO:0000256" key="7">
    <source>
        <dbReference type="SAM" id="Phobius"/>
    </source>
</evidence>
<feature type="transmembrane region" description="Helical" evidence="7">
    <location>
        <begin position="371"/>
        <end position="391"/>
    </location>
</feature>
<feature type="transmembrane region" description="Helical" evidence="7">
    <location>
        <begin position="43"/>
        <end position="65"/>
    </location>
</feature>
<feature type="compositionally biased region" description="Basic and acidic residues" evidence="6">
    <location>
        <begin position="579"/>
        <end position="592"/>
    </location>
</feature>
<feature type="transmembrane region" description="Helical" evidence="7">
    <location>
        <begin position="263"/>
        <end position="285"/>
    </location>
</feature>
<feature type="transmembrane region" description="Helical" evidence="7">
    <location>
        <begin position="306"/>
        <end position="326"/>
    </location>
</feature>